<dbReference type="Proteomes" id="UP000192418">
    <property type="component" value="Unassembled WGS sequence"/>
</dbReference>
<dbReference type="EMBL" id="FWXY01000046">
    <property type="protein sequence ID" value="SMD13140.1"/>
    <property type="molecule type" value="Genomic_DNA"/>
</dbReference>
<dbReference type="AlphaFoldDB" id="A0A1W2ETU5"/>
<organism evidence="1 2">
    <name type="scientific">Desulfocicer vacuolatum DSM 3385</name>
    <dbReference type="NCBI Taxonomy" id="1121400"/>
    <lineage>
        <taxon>Bacteria</taxon>
        <taxon>Pseudomonadati</taxon>
        <taxon>Thermodesulfobacteriota</taxon>
        <taxon>Desulfobacteria</taxon>
        <taxon>Desulfobacterales</taxon>
        <taxon>Desulfobacteraceae</taxon>
        <taxon>Desulfocicer</taxon>
    </lineage>
</organism>
<protein>
    <submittedName>
        <fullName evidence="1">Uncharacterized protein</fullName>
    </submittedName>
</protein>
<accession>A0A1W2ETU5</accession>
<evidence type="ECO:0000313" key="2">
    <source>
        <dbReference type="Proteomes" id="UP000192418"/>
    </source>
</evidence>
<gene>
    <name evidence="1" type="ORF">SAMN02746065_1468</name>
</gene>
<reference evidence="1 2" key="1">
    <citation type="submission" date="2017-04" db="EMBL/GenBank/DDBJ databases">
        <authorList>
            <person name="Afonso C.L."/>
            <person name="Miller P.J."/>
            <person name="Scott M.A."/>
            <person name="Spackman E."/>
            <person name="Goraichik I."/>
            <person name="Dimitrov K.M."/>
            <person name="Suarez D.L."/>
            <person name="Swayne D.E."/>
        </authorList>
    </citation>
    <scope>NUCLEOTIDE SEQUENCE [LARGE SCALE GENOMIC DNA]</scope>
    <source>
        <strain evidence="1 2">DSM 3385</strain>
    </source>
</reference>
<sequence>MFWYRLEASLGRNSLLGTTIKSAALLPRHLSADGKHTRLLHIFIGIRDRSRKKYKENFLDVAIRLWDCFKAESKGAWLHTLRRRSQKGRSFTWERFEKLIRWLIPRVRLIHPFPNLRFQRYYPR</sequence>
<evidence type="ECO:0000313" key="1">
    <source>
        <dbReference type="EMBL" id="SMD13140.1"/>
    </source>
</evidence>
<keyword evidence="2" id="KW-1185">Reference proteome</keyword>
<name>A0A1W2ETU5_9BACT</name>
<proteinExistence type="predicted"/>